<reference evidence="1 2" key="1">
    <citation type="submission" date="2023-08" db="EMBL/GenBank/DDBJ databases">
        <title>Whole-genome sequencing of halo(alkali)philic microorganisms from hypersaline lakes.</title>
        <authorList>
            <person name="Sorokin D.Y."/>
            <person name="Abbas B."/>
            <person name="Merkel A.Y."/>
        </authorList>
    </citation>
    <scope>NUCLEOTIDE SEQUENCE [LARGE SCALE GENOMIC DNA]</scope>
    <source>
        <strain evidence="1 2">AB-CW4</strain>
    </source>
</reference>
<comment type="caution">
    <text evidence="1">The sequence shown here is derived from an EMBL/GenBank/DDBJ whole genome shotgun (WGS) entry which is preliminary data.</text>
</comment>
<accession>A0ABU0W7Q1</accession>
<name>A0ABU0W7Q1_9GAMM</name>
<dbReference type="Proteomes" id="UP001239019">
    <property type="component" value="Unassembled WGS sequence"/>
</dbReference>
<sequence length="59" mass="6431">MNGKEHEFDSFECAIQALAPHCRRCDTRVIGHGVESGDDIYCSVHCARQSGVSGLADHN</sequence>
<evidence type="ECO:0008006" key="3">
    <source>
        <dbReference type="Google" id="ProtNLM"/>
    </source>
</evidence>
<dbReference type="RefSeq" id="WP_306727540.1">
    <property type="nucleotide sequence ID" value="NZ_JAVDDT010000002.1"/>
</dbReference>
<protein>
    <recommendedName>
        <fullName evidence="3">Metallothionein</fullName>
    </recommendedName>
</protein>
<evidence type="ECO:0000313" key="1">
    <source>
        <dbReference type="EMBL" id="MDQ2069045.1"/>
    </source>
</evidence>
<proteinExistence type="predicted"/>
<evidence type="ECO:0000313" key="2">
    <source>
        <dbReference type="Proteomes" id="UP001239019"/>
    </source>
</evidence>
<dbReference type="EMBL" id="JAVDDT010000002">
    <property type="protein sequence ID" value="MDQ2069045.1"/>
    <property type="molecule type" value="Genomic_DNA"/>
</dbReference>
<keyword evidence="2" id="KW-1185">Reference proteome</keyword>
<organism evidence="1 2">
    <name type="scientific">Natronospira bacteriovora</name>
    <dbReference type="NCBI Taxonomy" id="3069753"/>
    <lineage>
        <taxon>Bacteria</taxon>
        <taxon>Pseudomonadati</taxon>
        <taxon>Pseudomonadota</taxon>
        <taxon>Gammaproteobacteria</taxon>
        <taxon>Natronospirales</taxon>
        <taxon>Natronospiraceae</taxon>
        <taxon>Natronospira</taxon>
    </lineage>
</organism>
<gene>
    <name evidence="1" type="ORF">RBH19_04065</name>
</gene>